<dbReference type="Proteomes" id="UP000401081">
    <property type="component" value="Unassembled WGS sequence"/>
</dbReference>
<dbReference type="EMBL" id="CAADJD010000006">
    <property type="protein sequence ID" value="VFS56496.1"/>
    <property type="molecule type" value="Genomic_DNA"/>
</dbReference>
<name>A0A485A951_KLUCR</name>
<keyword evidence="2" id="KW-1185">Reference proteome</keyword>
<accession>A0A485A951</accession>
<protein>
    <submittedName>
        <fullName evidence="1">Uncharacterized protein</fullName>
    </submittedName>
</protein>
<organism evidence="1 2">
    <name type="scientific">Kluyvera cryocrescens</name>
    <name type="common">Kluyvera citrophila</name>
    <dbReference type="NCBI Taxonomy" id="580"/>
    <lineage>
        <taxon>Bacteria</taxon>
        <taxon>Pseudomonadati</taxon>
        <taxon>Pseudomonadota</taxon>
        <taxon>Gammaproteobacteria</taxon>
        <taxon>Enterobacterales</taxon>
        <taxon>Enterobacteriaceae</taxon>
        <taxon>Kluyvera</taxon>
    </lineage>
</organism>
<sequence>MQAIGQLTHWQEEALDPMIFSATDYLARQVKKSGRYHYGWFPCFDRPIPTYQRFASRQLNLRAAGRLGSHSATDAARRH</sequence>
<evidence type="ECO:0000313" key="2">
    <source>
        <dbReference type="Proteomes" id="UP000401081"/>
    </source>
</evidence>
<dbReference type="AlphaFoldDB" id="A0A485A951"/>
<gene>
    <name evidence="1" type="ORF">NCTC12993_00457</name>
</gene>
<proteinExistence type="predicted"/>
<reference evidence="1 2" key="1">
    <citation type="submission" date="2019-03" db="EMBL/GenBank/DDBJ databases">
        <authorList>
            <consortium name="Pathogen Informatics"/>
        </authorList>
    </citation>
    <scope>NUCLEOTIDE SEQUENCE [LARGE SCALE GENOMIC DNA]</scope>
    <source>
        <strain evidence="1 2">NCTC12993</strain>
    </source>
</reference>
<evidence type="ECO:0000313" key="1">
    <source>
        <dbReference type="EMBL" id="VFS56496.1"/>
    </source>
</evidence>